<gene>
    <name evidence="3" type="ORF">CKM354_000880900</name>
</gene>
<keyword evidence="4" id="KW-1185">Reference proteome</keyword>
<accession>A0A9P3CQE5</accession>
<keyword evidence="1" id="KW-0732">Signal</keyword>
<sequence>MLTSLLSGLAMAASIASALPQSSSPTEMSCQQLGSGTQIGGYTTECNTDRRGGDLSNEPASSFSACFPLCDAITECVGFSYIGGSGSGVCFFKSSIEMASESDSVDTAFKRDTLPPSVSVTIPVVTSTTTTQTTTPTTATTSQPIFSILPMTTTTTAAAANTERPQAFGEERAANTERPQAFGEERTTLVTTTRAAPTGLAAATDMPALGLPPSGGIGPFFCTQNKGGVAVRVLCRH</sequence>
<name>A0A9P3CQE5_9PEZI</name>
<organism evidence="3 4">
    <name type="scientific">Cercospora kikuchii</name>
    <dbReference type="NCBI Taxonomy" id="84275"/>
    <lineage>
        <taxon>Eukaryota</taxon>
        <taxon>Fungi</taxon>
        <taxon>Dikarya</taxon>
        <taxon>Ascomycota</taxon>
        <taxon>Pezizomycotina</taxon>
        <taxon>Dothideomycetes</taxon>
        <taxon>Dothideomycetidae</taxon>
        <taxon>Mycosphaerellales</taxon>
        <taxon>Mycosphaerellaceae</taxon>
        <taxon>Cercospora</taxon>
    </lineage>
</organism>
<evidence type="ECO:0000256" key="1">
    <source>
        <dbReference type="SAM" id="SignalP"/>
    </source>
</evidence>
<evidence type="ECO:0000313" key="4">
    <source>
        <dbReference type="Proteomes" id="UP000825890"/>
    </source>
</evidence>
<dbReference type="OrthoDB" id="3646848at2759"/>
<dbReference type="EMBL" id="BOLY01000005">
    <property type="protein sequence ID" value="GIZ45652.1"/>
    <property type="molecule type" value="Genomic_DNA"/>
</dbReference>
<proteinExistence type="predicted"/>
<feature type="chain" id="PRO_5040371060" description="Apple domain-containing protein" evidence="1">
    <location>
        <begin position="19"/>
        <end position="237"/>
    </location>
</feature>
<feature type="signal peptide" evidence="1">
    <location>
        <begin position="1"/>
        <end position="18"/>
    </location>
</feature>
<dbReference type="InterPro" id="IPR003609">
    <property type="entry name" value="Pan_app"/>
</dbReference>
<evidence type="ECO:0000313" key="3">
    <source>
        <dbReference type="EMBL" id="GIZ45652.1"/>
    </source>
</evidence>
<dbReference type="RefSeq" id="XP_044660139.1">
    <property type="nucleotide sequence ID" value="XM_044804204.1"/>
</dbReference>
<comment type="caution">
    <text evidence="3">The sequence shown here is derived from an EMBL/GenBank/DDBJ whole genome shotgun (WGS) entry which is preliminary data.</text>
</comment>
<protein>
    <recommendedName>
        <fullName evidence="2">Apple domain-containing protein</fullName>
    </recommendedName>
</protein>
<dbReference type="AlphaFoldDB" id="A0A9P3CQE5"/>
<feature type="domain" description="Apple" evidence="2">
    <location>
        <begin position="48"/>
        <end position="91"/>
    </location>
</feature>
<dbReference type="GeneID" id="68294384"/>
<reference evidence="3 4" key="1">
    <citation type="submission" date="2021-01" db="EMBL/GenBank/DDBJ databases">
        <title>Cercospora kikuchii MAFF 305040 whole genome shotgun sequence.</title>
        <authorList>
            <person name="Kashiwa T."/>
            <person name="Suzuki T."/>
        </authorList>
    </citation>
    <scope>NUCLEOTIDE SEQUENCE [LARGE SCALE GENOMIC DNA]</scope>
    <source>
        <strain evidence="3 4">MAFF 305040</strain>
    </source>
</reference>
<dbReference type="Proteomes" id="UP000825890">
    <property type="component" value="Unassembled WGS sequence"/>
</dbReference>
<dbReference type="Gene3D" id="3.50.4.10">
    <property type="entry name" value="Hepatocyte Growth Factor"/>
    <property type="match status" value="1"/>
</dbReference>
<evidence type="ECO:0000259" key="2">
    <source>
        <dbReference type="Pfam" id="PF14295"/>
    </source>
</evidence>
<dbReference type="Pfam" id="PF14295">
    <property type="entry name" value="PAN_4"/>
    <property type="match status" value="1"/>
</dbReference>